<sequence length="145" mass="15765">MEDEFQFTRAWLRAEATRLGSPKSPAYQLSRHLNLPPSYLLIHRVTLGSIGVLCQLEAKAPYRSIVETWLPGFAPRSKDRADQGCELPRRPSWCGPLRGAPGKRGAQRSVFLGCVPAASPSAVGKRRDRCLAARAWAGALDPGGG</sequence>
<dbReference type="Proteomes" id="UP000482800">
    <property type="component" value="Unassembled WGS sequence"/>
</dbReference>
<protein>
    <submittedName>
        <fullName evidence="1">Uncharacterized protein</fullName>
    </submittedName>
</protein>
<reference evidence="1 2" key="1">
    <citation type="submission" date="2020-03" db="EMBL/GenBank/DDBJ databases">
        <title>Whole genome shotgun sequence of Phytohabitans houttuyneae NBRC 108639.</title>
        <authorList>
            <person name="Komaki H."/>
            <person name="Tamura T."/>
        </authorList>
    </citation>
    <scope>NUCLEOTIDE SEQUENCE [LARGE SCALE GENOMIC DNA]</scope>
    <source>
        <strain evidence="1 2">NBRC 108639</strain>
    </source>
</reference>
<evidence type="ECO:0000313" key="1">
    <source>
        <dbReference type="EMBL" id="GFJ80686.1"/>
    </source>
</evidence>
<evidence type="ECO:0000313" key="2">
    <source>
        <dbReference type="Proteomes" id="UP000482800"/>
    </source>
</evidence>
<dbReference type="EMBL" id="BLPF01000001">
    <property type="protein sequence ID" value="GFJ80686.1"/>
    <property type="molecule type" value="Genomic_DNA"/>
</dbReference>
<name>A0A6V8KF64_9ACTN</name>
<gene>
    <name evidence="1" type="ORF">Phou_048660</name>
</gene>
<dbReference type="AlphaFoldDB" id="A0A6V8KF64"/>
<reference evidence="1 2" key="2">
    <citation type="submission" date="2020-03" db="EMBL/GenBank/DDBJ databases">
        <authorList>
            <person name="Ichikawa N."/>
            <person name="Kimura A."/>
            <person name="Kitahashi Y."/>
            <person name="Uohara A."/>
        </authorList>
    </citation>
    <scope>NUCLEOTIDE SEQUENCE [LARGE SCALE GENOMIC DNA]</scope>
    <source>
        <strain evidence="1 2">NBRC 108639</strain>
    </source>
</reference>
<keyword evidence="2" id="KW-1185">Reference proteome</keyword>
<organism evidence="1 2">
    <name type="scientific">Phytohabitans houttuyneae</name>
    <dbReference type="NCBI Taxonomy" id="1076126"/>
    <lineage>
        <taxon>Bacteria</taxon>
        <taxon>Bacillati</taxon>
        <taxon>Actinomycetota</taxon>
        <taxon>Actinomycetes</taxon>
        <taxon>Micromonosporales</taxon>
        <taxon>Micromonosporaceae</taxon>
    </lineage>
</organism>
<comment type="caution">
    <text evidence="1">The sequence shown here is derived from an EMBL/GenBank/DDBJ whole genome shotgun (WGS) entry which is preliminary data.</text>
</comment>
<proteinExistence type="predicted"/>
<accession>A0A6V8KF64</accession>